<dbReference type="InterPro" id="IPR058791">
    <property type="entry name" value="3HB_CusB"/>
</dbReference>
<dbReference type="InterPro" id="IPR045800">
    <property type="entry name" value="HMBD"/>
</dbReference>
<feature type="domain" description="Heavy metal binding" evidence="5">
    <location>
        <begin position="42"/>
        <end position="68"/>
    </location>
</feature>
<feature type="domain" description="CzcB-like C-terminal circularly permuted SH3-like" evidence="9">
    <location>
        <begin position="325"/>
        <end position="384"/>
    </location>
</feature>
<keyword evidence="11" id="KW-1185">Reference proteome</keyword>
<dbReference type="PANTHER" id="PTHR30097:SF15">
    <property type="entry name" value="CATION EFFLUX SYSTEM PROTEIN CUSB"/>
    <property type="match status" value="1"/>
</dbReference>
<name>A0A5C9A010_9GAMM</name>
<dbReference type="EMBL" id="VRZA01000003">
    <property type="protein sequence ID" value="TXS94096.1"/>
    <property type="molecule type" value="Genomic_DNA"/>
</dbReference>
<evidence type="ECO:0000313" key="11">
    <source>
        <dbReference type="Proteomes" id="UP000321039"/>
    </source>
</evidence>
<dbReference type="GO" id="GO:0030288">
    <property type="term" value="C:outer membrane-bounded periplasmic space"/>
    <property type="evidence" value="ECO:0007669"/>
    <property type="project" value="TreeGrafter"/>
</dbReference>
<dbReference type="InterPro" id="IPR058790">
    <property type="entry name" value="BSH_CusB"/>
</dbReference>
<evidence type="ECO:0000259" key="7">
    <source>
        <dbReference type="Pfam" id="PF25919"/>
    </source>
</evidence>
<keyword evidence="4" id="KW-0732">Signal</keyword>
<dbReference type="GO" id="GO:0060003">
    <property type="term" value="P:copper ion export"/>
    <property type="evidence" value="ECO:0007669"/>
    <property type="project" value="TreeGrafter"/>
</dbReference>
<dbReference type="AlphaFoldDB" id="A0A5C9A010"/>
<gene>
    <name evidence="10" type="ORF">FV139_10850</name>
</gene>
<dbReference type="FunFam" id="2.40.30.170:FF:000010">
    <property type="entry name" value="Efflux RND transporter periplasmic adaptor subunit"/>
    <property type="match status" value="1"/>
</dbReference>
<dbReference type="InterPro" id="IPR058649">
    <property type="entry name" value="CzcB_C"/>
</dbReference>
<evidence type="ECO:0000259" key="9">
    <source>
        <dbReference type="Pfam" id="PF25975"/>
    </source>
</evidence>
<dbReference type="GO" id="GO:0015679">
    <property type="term" value="P:plasma membrane copper ion transport"/>
    <property type="evidence" value="ECO:0007669"/>
    <property type="project" value="TreeGrafter"/>
</dbReference>
<evidence type="ECO:0000256" key="3">
    <source>
        <dbReference type="SAM" id="MobiDB-lite"/>
    </source>
</evidence>
<dbReference type="Gene3D" id="6.10.140.730">
    <property type="match status" value="1"/>
</dbReference>
<dbReference type="Gene3D" id="2.40.30.170">
    <property type="match status" value="1"/>
</dbReference>
<evidence type="ECO:0000259" key="8">
    <source>
        <dbReference type="Pfam" id="PF25954"/>
    </source>
</evidence>
<evidence type="ECO:0000313" key="10">
    <source>
        <dbReference type="EMBL" id="TXS94096.1"/>
    </source>
</evidence>
<dbReference type="InterPro" id="IPR051909">
    <property type="entry name" value="MFP_Cation_Efflux"/>
</dbReference>
<dbReference type="GO" id="GO:0046914">
    <property type="term" value="F:transition metal ion binding"/>
    <property type="evidence" value="ECO:0007669"/>
    <property type="project" value="TreeGrafter"/>
</dbReference>
<dbReference type="GO" id="GO:0016020">
    <property type="term" value="C:membrane"/>
    <property type="evidence" value="ECO:0007669"/>
    <property type="project" value="InterPro"/>
</dbReference>
<dbReference type="Pfam" id="PF25954">
    <property type="entry name" value="Beta-barrel_RND_2"/>
    <property type="match status" value="1"/>
</dbReference>
<evidence type="ECO:0000259" key="5">
    <source>
        <dbReference type="Pfam" id="PF19335"/>
    </source>
</evidence>
<dbReference type="SUPFAM" id="SSF111369">
    <property type="entry name" value="HlyD-like secretion proteins"/>
    <property type="match status" value="1"/>
</dbReference>
<protein>
    <submittedName>
        <fullName evidence="10">Efflux RND transporter periplasmic adaptor subunit</fullName>
    </submittedName>
</protein>
<feature type="compositionally biased region" description="Basic and acidic residues" evidence="3">
    <location>
        <begin position="406"/>
        <end position="428"/>
    </location>
</feature>
<evidence type="ECO:0000256" key="2">
    <source>
        <dbReference type="ARBA" id="ARBA00022448"/>
    </source>
</evidence>
<dbReference type="InterPro" id="IPR006143">
    <property type="entry name" value="RND_pump_MFP"/>
</dbReference>
<feature type="domain" description="CusB-like beta-barrel" evidence="8">
    <location>
        <begin position="241"/>
        <end position="318"/>
    </location>
</feature>
<dbReference type="Pfam" id="PF25975">
    <property type="entry name" value="CzcB_C"/>
    <property type="match status" value="1"/>
</dbReference>
<dbReference type="GO" id="GO:0022857">
    <property type="term" value="F:transmembrane transporter activity"/>
    <property type="evidence" value="ECO:0007669"/>
    <property type="project" value="InterPro"/>
</dbReference>
<dbReference type="Gene3D" id="2.40.50.100">
    <property type="match status" value="1"/>
</dbReference>
<sequence>MKTLLTVIASALVGAGASALLLSGGTAQSVNDESSAERKPLYWVAPMDPNYRRDQPGKSPMGMDLIPVYEEGGSDAGPGTVRISPEVVNNLGVRTAPARHQSWQTEIQTVGYVDYDEDRLVHIHPRVSGWVERLYVKAAGDPVEQGQPLYALYSPELVNAQEELLIALKRNNSALIDAAAARLRALHLSEEFIQQLRRRGTAVQTVTFYAVQGGVVDELAIREGFYVQPGTTMLSIGQLDEVWVEAEVFERQVAGLKAGLPVTMRLDYLPGREWEGEVDYVYPDLDPELRTVRARLRFANEDGQLRPNMFAQISIRGESGGEALVVPREALIRTGRQDRVVLALGDGCFKSVAVRPGRFDEQSVEILEGLTEGDEVVVSAQFLLDSESSKNSDFQRMQPMAAMDHSTMDHGNMDDGNMDHSTMDHGDMGDGSMDHSTMNHGDMDHGSMDHSTMNDASVDGEQRND</sequence>
<feature type="signal peptide" evidence="4">
    <location>
        <begin position="1"/>
        <end position="19"/>
    </location>
</feature>
<organism evidence="10 11">
    <name type="scientific">Parahaliea maris</name>
    <dbReference type="NCBI Taxonomy" id="2716870"/>
    <lineage>
        <taxon>Bacteria</taxon>
        <taxon>Pseudomonadati</taxon>
        <taxon>Pseudomonadota</taxon>
        <taxon>Gammaproteobacteria</taxon>
        <taxon>Cellvibrionales</taxon>
        <taxon>Halieaceae</taxon>
        <taxon>Parahaliea</taxon>
    </lineage>
</organism>
<dbReference type="RefSeq" id="WP_148068438.1">
    <property type="nucleotide sequence ID" value="NZ_VRZA01000003.1"/>
</dbReference>
<dbReference type="NCBIfam" id="TIGR01730">
    <property type="entry name" value="RND_mfp"/>
    <property type="match status" value="1"/>
</dbReference>
<keyword evidence="2" id="KW-0813">Transport</keyword>
<comment type="similarity">
    <text evidence="1">Belongs to the membrane fusion protein (MFP) (TC 8.A.1) family.</text>
</comment>
<feature type="chain" id="PRO_5022754626" evidence="4">
    <location>
        <begin position="20"/>
        <end position="465"/>
    </location>
</feature>
<evidence type="ECO:0000256" key="4">
    <source>
        <dbReference type="SAM" id="SignalP"/>
    </source>
</evidence>
<proteinExistence type="inferred from homology"/>
<dbReference type="Pfam" id="PF25869">
    <property type="entry name" value="3HB_CusB"/>
    <property type="match status" value="1"/>
</dbReference>
<accession>A0A5C9A010</accession>
<reference evidence="10 11" key="1">
    <citation type="submission" date="2019-08" db="EMBL/GenBank/DDBJ databases">
        <title>Parahaliea maris sp. nov., isolated from the surface seawater.</title>
        <authorList>
            <person name="Liu Y."/>
        </authorList>
    </citation>
    <scope>NUCLEOTIDE SEQUENCE [LARGE SCALE GENOMIC DNA]</scope>
    <source>
        <strain evidence="10 11">HSLHS9</strain>
    </source>
</reference>
<dbReference type="PANTHER" id="PTHR30097">
    <property type="entry name" value="CATION EFFLUX SYSTEM PROTEIN CUSB"/>
    <property type="match status" value="1"/>
</dbReference>
<feature type="domain" description="CusB-like three alpha-helical bundle" evidence="6">
    <location>
        <begin position="156"/>
        <end position="202"/>
    </location>
</feature>
<feature type="region of interest" description="Disordered" evidence="3">
    <location>
        <begin position="405"/>
        <end position="465"/>
    </location>
</feature>
<dbReference type="Gene3D" id="2.40.420.20">
    <property type="match status" value="1"/>
</dbReference>
<dbReference type="Pfam" id="PF19335">
    <property type="entry name" value="HMBD"/>
    <property type="match status" value="1"/>
</dbReference>
<evidence type="ECO:0000256" key="1">
    <source>
        <dbReference type="ARBA" id="ARBA00009477"/>
    </source>
</evidence>
<evidence type="ECO:0000259" key="6">
    <source>
        <dbReference type="Pfam" id="PF25869"/>
    </source>
</evidence>
<feature type="domain" description="CusB-like barrel-sandwich hybrid" evidence="7">
    <location>
        <begin position="121"/>
        <end position="236"/>
    </location>
</feature>
<dbReference type="InterPro" id="IPR058792">
    <property type="entry name" value="Beta-barrel_RND_2"/>
</dbReference>
<dbReference type="Proteomes" id="UP000321039">
    <property type="component" value="Unassembled WGS sequence"/>
</dbReference>
<comment type="caution">
    <text evidence="10">The sequence shown here is derived from an EMBL/GenBank/DDBJ whole genome shotgun (WGS) entry which is preliminary data.</text>
</comment>
<dbReference type="Pfam" id="PF25919">
    <property type="entry name" value="BSH_CusB"/>
    <property type="match status" value="1"/>
</dbReference>